<proteinExistence type="predicted"/>
<dbReference type="AlphaFoldDB" id="A2DKP7"/>
<keyword evidence="3" id="KW-1185">Reference proteome</keyword>
<dbReference type="InParanoid" id="A2DKP7"/>
<evidence type="ECO:0000313" key="3">
    <source>
        <dbReference type="Proteomes" id="UP000001542"/>
    </source>
</evidence>
<reference evidence="2" key="2">
    <citation type="journal article" date="2007" name="Science">
        <title>Draft genome sequence of the sexually transmitted pathogen Trichomonas vaginalis.</title>
        <authorList>
            <person name="Carlton J.M."/>
            <person name="Hirt R.P."/>
            <person name="Silva J.C."/>
            <person name="Delcher A.L."/>
            <person name="Schatz M."/>
            <person name="Zhao Q."/>
            <person name="Wortman J.R."/>
            <person name="Bidwell S.L."/>
            <person name="Alsmark U.C.M."/>
            <person name="Besteiro S."/>
            <person name="Sicheritz-Ponten T."/>
            <person name="Noel C.J."/>
            <person name="Dacks J.B."/>
            <person name="Foster P.G."/>
            <person name="Simillion C."/>
            <person name="Van de Peer Y."/>
            <person name="Miranda-Saavedra D."/>
            <person name="Barton G.J."/>
            <person name="Westrop G.D."/>
            <person name="Mueller S."/>
            <person name="Dessi D."/>
            <person name="Fiori P.L."/>
            <person name="Ren Q."/>
            <person name="Paulsen I."/>
            <person name="Zhang H."/>
            <person name="Bastida-Corcuera F.D."/>
            <person name="Simoes-Barbosa A."/>
            <person name="Brown M.T."/>
            <person name="Hayes R.D."/>
            <person name="Mukherjee M."/>
            <person name="Okumura C.Y."/>
            <person name="Schneider R."/>
            <person name="Smith A.J."/>
            <person name="Vanacova S."/>
            <person name="Villalvazo M."/>
            <person name="Haas B.J."/>
            <person name="Pertea M."/>
            <person name="Feldblyum T.V."/>
            <person name="Utterback T.R."/>
            <person name="Shu C.L."/>
            <person name="Osoegawa K."/>
            <person name="de Jong P.J."/>
            <person name="Hrdy I."/>
            <person name="Horvathova L."/>
            <person name="Zubacova Z."/>
            <person name="Dolezal P."/>
            <person name="Malik S.B."/>
            <person name="Logsdon J.M. Jr."/>
            <person name="Henze K."/>
            <person name="Gupta A."/>
            <person name="Wang C.C."/>
            <person name="Dunne R.L."/>
            <person name="Upcroft J.A."/>
            <person name="Upcroft P."/>
            <person name="White O."/>
            <person name="Salzberg S.L."/>
            <person name="Tang P."/>
            <person name="Chiu C.-H."/>
            <person name="Lee Y.-S."/>
            <person name="Embley T.M."/>
            <person name="Coombs G.H."/>
            <person name="Mottram J.C."/>
            <person name="Tachezy J."/>
            <person name="Fraser-Liggett C.M."/>
            <person name="Johnson P.J."/>
        </authorList>
    </citation>
    <scope>NUCLEOTIDE SEQUENCE [LARGE SCALE GENOMIC DNA]</scope>
    <source>
        <strain evidence="2">G3</strain>
    </source>
</reference>
<accession>A2DKP7</accession>
<evidence type="ECO:0000256" key="1">
    <source>
        <dbReference type="SAM" id="Coils"/>
    </source>
</evidence>
<gene>
    <name evidence="2" type="ORF">TVAG_247090</name>
</gene>
<protein>
    <recommendedName>
        <fullName evidence="4">Kinetochore protein SPC25</fullName>
    </recommendedName>
</protein>
<organism evidence="2 3">
    <name type="scientific">Trichomonas vaginalis (strain ATCC PRA-98 / G3)</name>
    <dbReference type="NCBI Taxonomy" id="412133"/>
    <lineage>
        <taxon>Eukaryota</taxon>
        <taxon>Metamonada</taxon>
        <taxon>Parabasalia</taxon>
        <taxon>Trichomonadida</taxon>
        <taxon>Trichomonadidae</taxon>
        <taxon>Trichomonas</taxon>
    </lineage>
</organism>
<evidence type="ECO:0008006" key="4">
    <source>
        <dbReference type="Google" id="ProtNLM"/>
    </source>
</evidence>
<feature type="coiled-coil region" evidence="1">
    <location>
        <begin position="28"/>
        <end position="73"/>
    </location>
</feature>
<dbReference type="EMBL" id="DS113212">
    <property type="protein sequence ID" value="EAY19030.1"/>
    <property type="molecule type" value="Genomic_DNA"/>
</dbReference>
<dbReference type="VEuPathDB" id="TrichDB:TVAG_247090"/>
<reference evidence="2" key="1">
    <citation type="submission" date="2006-10" db="EMBL/GenBank/DDBJ databases">
        <authorList>
            <person name="Amadeo P."/>
            <person name="Zhao Q."/>
            <person name="Wortman J."/>
            <person name="Fraser-Liggett C."/>
            <person name="Carlton J."/>
        </authorList>
    </citation>
    <scope>NUCLEOTIDE SEQUENCE</scope>
    <source>
        <strain evidence="2">G3</strain>
    </source>
</reference>
<dbReference type="RefSeq" id="XP_001580016.1">
    <property type="nucleotide sequence ID" value="XM_001579966.1"/>
</dbReference>
<sequence length="177" mass="21050">MTESDESFWKERYIQIEKCYKDLVRIRKNDVREDIEVYRERLAEAQQMHKISVEEIQRQINDINTDINAMEGTINQMDKSISHIRDLKRELSRKSKVLECVFSVPGIQLTGVTNDFFQFSVGNNYEFTFSISKGIPFEYKPISYTEDFSVPSWTSQPRQFKDLNEMRNYLEQLIPPE</sequence>
<dbReference type="Proteomes" id="UP000001542">
    <property type="component" value="Unassembled WGS sequence"/>
</dbReference>
<dbReference type="VEuPathDB" id="TrichDB:TVAGG3_0560820"/>
<dbReference type="KEGG" id="tva:5464594"/>
<dbReference type="SMR" id="A2DKP7"/>
<name>A2DKP7_TRIV3</name>
<keyword evidence="1" id="KW-0175">Coiled coil</keyword>
<evidence type="ECO:0000313" key="2">
    <source>
        <dbReference type="EMBL" id="EAY19030.1"/>
    </source>
</evidence>